<keyword evidence="9 13" id="KW-0443">Lipid metabolism</keyword>
<feature type="domain" description="SH2" evidence="14">
    <location>
        <begin position="591"/>
        <end position="690"/>
    </location>
</feature>
<proteinExistence type="predicted"/>
<dbReference type="PRINTS" id="PR00401">
    <property type="entry name" value="SH2DOMAIN"/>
</dbReference>
<keyword evidence="4" id="KW-0677">Repeat</keyword>
<dbReference type="InterPro" id="IPR000980">
    <property type="entry name" value="SH2"/>
</dbReference>
<feature type="domain" description="C2" evidence="16">
    <location>
        <begin position="1083"/>
        <end position="1209"/>
    </location>
</feature>
<dbReference type="SMART" id="SM00148">
    <property type="entry name" value="PLCXc"/>
    <property type="match status" value="1"/>
</dbReference>
<dbReference type="GO" id="GO:0048015">
    <property type="term" value="P:phosphatidylinositol-mediated signaling"/>
    <property type="evidence" value="ECO:0007669"/>
    <property type="project" value="TreeGrafter"/>
</dbReference>
<dbReference type="EMBL" id="UYYF01004422">
    <property type="protein sequence ID" value="VDN03875.1"/>
    <property type="molecule type" value="Genomic_DNA"/>
</dbReference>
<evidence type="ECO:0000259" key="17">
    <source>
        <dbReference type="PROSITE" id="PS50008"/>
    </source>
</evidence>
<dbReference type="InterPro" id="IPR017946">
    <property type="entry name" value="PLC-like_Pdiesterase_TIM-brl"/>
</dbReference>
<dbReference type="SMART" id="SM00326">
    <property type="entry name" value="SH3"/>
    <property type="match status" value="1"/>
</dbReference>
<comment type="catalytic activity">
    <reaction evidence="13">
        <text>a 1,2-diacyl-sn-glycero-3-phospho-(1D-myo-inositol-4,5-bisphosphate) + H2O = 1D-myo-inositol 1,4,5-trisphosphate + a 1,2-diacyl-sn-glycerol + H(+)</text>
        <dbReference type="Rhea" id="RHEA:33179"/>
        <dbReference type="ChEBI" id="CHEBI:15377"/>
        <dbReference type="ChEBI" id="CHEBI:15378"/>
        <dbReference type="ChEBI" id="CHEBI:17815"/>
        <dbReference type="ChEBI" id="CHEBI:58456"/>
        <dbReference type="ChEBI" id="CHEBI:203600"/>
        <dbReference type="EC" id="3.1.4.11"/>
    </reaction>
</comment>
<evidence type="ECO:0000256" key="10">
    <source>
        <dbReference type="ARBA" id="ARBA00023224"/>
    </source>
</evidence>
<dbReference type="SUPFAM" id="SSF50044">
    <property type="entry name" value="SH3-domain"/>
    <property type="match status" value="1"/>
</dbReference>
<dbReference type="Pfam" id="PF00017">
    <property type="entry name" value="SH2"/>
    <property type="match status" value="2"/>
</dbReference>
<keyword evidence="7 13" id="KW-0442">Lipid degradation</keyword>
<evidence type="ECO:0000256" key="5">
    <source>
        <dbReference type="ARBA" id="ARBA00022801"/>
    </source>
</evidence>
<dbReference type="FunFam" id="3.20.20.190:FF:000062">
    <property type="entry name" value="1-phosphatidylinositol 4,5-bisphosphate phosphodiesterase gamma"/>
    <property type="match status" value="1"/>
</dbReference>
<dbReference type="InterPro" id="IPR036860">
    <property type="entry name" value="SH2_dom_sf"/>
</dbReference>
<dbReference type="GO" id="GO:0032587">
    <property type="term" value="C:ruffle membrane"/>
    <property type="evidence" value="ECO:0007669"/>
    <property type="project" value="TreeGrafter"/>
</dbReference>
<evidence type="ECO:0000256" key="1">
    <source>
        <dbReference type="ARBA" id="ARBA00001913"/>
    </source>
</evidence>
<dbReference type="PRINTS" id="PR00390">
    <property type="entry name" value="PHPHLIPASEC"/>
</dbReference>
<dbReference type="PROSITE" id="PS50001">
    <property type="entry name" value="SH2"/>
    <property type="match status" value="2"/>
</dbReference>
<dbReference type="Pfam" id="PF07653">
    <property type="entry name" value="SH3_2"/>
    <property type="match status" value="1"/>
</dbReference>
<dbReference type="InterPro" id="IPR057061">
    <property type="entry name" value="PLCG_EF-hand_2"/>
</dbReference>
<dbReference type="CDD" id="cd10341">
    <property type="entry name" value="SH2_N-SH2_PLC_gamma_like"/>
    <property type="match status" value="1"/>
</dbReference>
<dbReference type="CDD" id="cd00275">
    <property type="entry name" value="C2_PLC_like"/>
    <property type="match status" value="1"/>
</dbReference>
<dbReference type="InterPro" id="IPR011992">
    <property type="entry name" value="EF-hand-dom_pair"/>
</dbReference>
<keyword evidence="8 11" id="KW-0727">SH2 domain</keyword>
<sequence length="1321" mass="152031">MASQSTEFGMEKIFHSMEIGHNVYRLQLLKRRDPIQKKLRYNRETRQLFLSKTDVLEKNVSKTLRLELRLVKEVHTLDFKLQKIGIRDKWGKDKEIKQFDATRILVISYGISFNLRYWILLFDSKRVCRMWCQGVHHLMLDTVSACHTLLVERWLRKEFYGIAGCDAKNPFVAMKHMKPFVQISLQCKVQSKQLQEVCEETMYYDAFANAYRKLLHANSLFAEHFSAYSDDACIVSFNNFLRFNKDIQNDEIGLVRERASDFLRRFLRECDPYRDVPEPVLSITEFCDFLFSRENSLWDPINENVVHDMNRPLSHYWIASSHNTQVLYMVPDALKTEFVYSFHRTFSCKYLTGDQLRSESSLDAYARALLMGCRCVELDCWDGQKKSSGEIQDIIVYHGHTMTSKLNLRDVLCTIRHYAFINSEFPVILSIEDNCSVPAQRLLAREIKEILGEYLLTTPVSRDEICLPSPATLKRKIILKHKKLPTEIEDSASQLLEEDQEADLLAMKFTRRGILSLKNSANNEWTTHLFILFPDRLCYMLEHCENNISNRDILKREDSVGSIQDDEGQDDLSNLIGFGVRPEEMHITEEWFHSKTDRDTAKFRLLKNKDKGNGLFLVRDSTIFIGDYSLSFLHDGEVHHCRIRTKMVNGEKKYYFLESKQMDTLYELISHYTKERLRTPNFSTTLITPCPQPCPHLGMSWFCEHADKNRAEDLLNAVRKDGSFLLRYSSTDKNVFVISLRVDGEVWHYRLKRDGRIFVVNQTVFENLNQIVEYYSTREFVRGICLKYPVSENVSINFADDKFNLNVASGCYMELKDIDKEILVRAIEPYNGSCPNELSFPVNALMTVLRKEGDRWRGKYGNRFGFFPARCVIELEVTDNQTTELGLYATIDLADSVIEEVPLEVAGRPFAIKIKRVSTHWNPSVEYIIAANSSEDHEDWLNILLEMTRTATDRNVLLRTRERTLRIASELSDLVVYCQAVPFSSQFATQGNFYEMCSFSETKFEKLMERGLVQFNSRQLSRVYPQGSRVTSANYDPIPMWNAACHMVALNYQTGDRPMQLNQGKFMANGQCGYVLKPSYMIDEMFSPAAAEIVSTSCPIILTIHVIAGQHLKRKDQNRGICSPVVTIEMIGLPADSTTVRTRAFASNGLNPVWNEKFGFKVYCPELALLRLYVEDGDFVGPKTDPFIGQAVFPLDCIRTGFRSVTLRNQFSEDLELSSLLLFVDMRRQSGEGEVLNPHIALQAGRSQTGKIHKTSVPSGTFSARLNSVGQIDFTTTDSLDLSSMRNVVIPTNSISSDCLVAPVPLRKESGLKKIFRFGKN</sequence>
<evidence type="ECO:0000256" key="7">
    <source>
        <dbReference type="ARBA" id="ARBA00022963"/>
    </source>
</evidence>
<dbReference type="InterPro" id="IPR001452">
    <property type="entry name" value="SH3_domain"/>
</dbReference>
<evidence type="ECO:0000313" key="18">
    <source>
        <dbReference type="EMBL" id="VDN03875.1"/>
    </source>
</evidence>
<evidence type="ECO:0000256" key="12">
    <source>
        <dbReference type="PROSITE-ProRule" id="PRU00192"/>
    </source>
</evidence>
<evidence type="ECO:0000313" key="20">
    <source>
        <dbReference type="WBParaSite" id="TCLT_0000652701-mRNA-1"/>
    </source>
</evidence>
<accession>A0A0N5D124</accession>
<reference evidence="18 19" key="2">
    <citation type="submission" date="2018-11" db="EMBL/GenBank/DDBJ databases">
        <authorList>
            <consortium name="Pathogen Informatics"/>
        </authorList>
    </citation>
    <scope>NUCLEOTIDE SEQUENCE [LARGE SCALE GENOMIC DNA]</scope>
</reference>
<dbReference type="OMA" id="CMLERGT"/>
<dbReference type="Pfam" id="PF00168">
    <property type="entry name" value="C2"/>
    <property type="match status" value="1"/>
</dbReference>
<keyword evidence="3 12" id="KW-0728">SH3 domain</keyword>
<dbReference type="SUPFAM" id="SSF55550">
    <property type="entry name" value="SH2 domain"/>
    <property type="match status" value="2"/>
</dbReference>
<evidence type="ECO:0000256" key="6">
    <source>
        <dbReference type="ARBA" id="ARBA00022837"/>
    </source>
</evidence>
<dbReference type="Gene3D" id="3.20.20.190">
    <property type="entry name" value="Phosphatidylinositol (PI) phosphodiesterase"/>
    <property type="match status" value="2"/>
</dbReference>
<organism evidence="20">
    <name type="scientific">Thelazia callipaeda</name>
    <name type="common">Oriental eyeworm</name>
    <name type="synonym">Parasitic nematode</name>
    <dbReference type="NCBI Taxonomy" id="103827"/>
    <lineage>
        <taxon>Eukaryota</taxon>
        <taxon>Metazoa</taxon>
        <taxon>Ecdysozoa</taxon>
        <taxon>Nematoda</taxon>
        <taxon>Chromadorea</taxon>
        <taxon>Rhabditida</taxon>
        <taxon>Spirurina</taxon>
        <taxon>Spiruromorpha</taxon>
        <taxon>Thelazioidea</taxon>
        <taxon>Thelaziidae</taxon>
        <taxon>Thelazia</taxon>
    </lineage>
</organism>
<comment type="cofactor">
    <cofactor evidence="1">
        <name>Ca(2+)</name>
        <dbReference type="ChEBI" id="CHEBI:29108"/>
    </cofactor>
</comment>
<protein>
    <recommendedName>
        <fullName evidence="2 13">Phosphoinositide phospholipase C</fullName>
        <ecNumber evidence="2 13">3.1.4.11</ecNumber>
    </recommendedName>
</protein>
<dbReference type="SUPFAM" id="SSF47473">
    <property type="entry name" value="EF-hand"/>
    <property type="match status" value="1"/>
</dbReference>
<evidence type="ECO:0000256" key="13">
    <source>
        <dbReference type="RuleBase" id="RU361133"/>
    </source>
</evidence>
<dbReference type="EC" id="3.1.4.11" evidence="2 13"/>
<dbReference type="PROSITE" id="PS50007">
    <property type="entry name" value="PIPLC_X_DOMAIN"/>
    <property type="match status" value="1"/>
</dbReference>
<keyword evidence="19" id="KW-1185">Reference proteome</keyword>
<dbReference type="GO" id="GO:0016042">
    <property type="term" value="P:lipid catabolic process"/>
    <property type="evidence" value="ECO:0007669"/>
    <property type="project" value="UniProtKB-KW"/>
</dbReference>
<dbReference type="GO" id="GO:0051209">
    <property type="term" value="P:release of sequestered calcium ion into cytosol"/>
    <property type="evidence" value="ECO:0007669"/>
    <property type="project" value="TreeGrafter"/>
</dbReference>
<dbReference type="WBParaSite" id="TCLT_0000652701-mRNA-1">
    <property type="protein sequence ID" value="TCLT_0000652701-mRNA-1"/>
    <property type="gene ID" value="TCLT_0000652701"/>
</dbReference>
<dbReference type="Gene3D" id="3.30.505.10">
    <property type="entry name" value="SH2 domain"/>
    <property type="match status" value="2"/>
</dbReference>
<dbReference type="InterPro" id="IPR036028">
    <property type="entry name" value="SH3-like_dom_sf"/>
</dbReference>
<dbReference type="SMART" id="SM00149">
    <property type="entry name" value="PLCYc"/>
    <property type="match status" value="1"/>
</dbReference>
<dbReference type="InterPro" id="IPR035892">
    <property type="entry name" value="C2_domain_sf"/>
</dbReference>
<dbReference type="Proteomes" id="UP000276776">
    <property type="component" value="Unassembled WGS sequence"/>
</dbReference>
<dbReference type="OrthoDB" id="269822at2759"/>
<keyword evidence="10" id="KW-0807">Transducer</keyword>
<dbReference type="PROSITE" id="PS50002">
    <property type="entry name" value="SH3"/>
    <property type="match status" value="1"/>
</dbReference>
<feature type="domain" description="SH3" evidence="15">
    <location>
        <begin position="819"/>
        <end position="877"/>
    </location>
</feature>
<dbReference type="Pfam" id="PF23583">
    <property type="entry name" value="EF_HAND_2_PLCG"/>
    <property type="match status" value="1"/>
</dbReference>
<name>A0A0N5D124_THECL</name>
<dbReference type="SMART" id="SM00252">
    <property type="entry name" value="SH2"/>
    <property type="match status" value="2"/>
</dbReference>
<evidence type="ECO:0000256" key="9">
    <source>
        <dbReference type="ARBA" id="ARBA00023098"/>
    </source>
</evidence>
<dbReference type="SUPFAM" id="SSF51695">
    <property type="entry name" value="PLC-like phosphodiesterases"/>
    <property type="match status" value="1"/>
</dbReference>
<dbReference type="Gene3D" id="2.30.30.40">
    <property type="entry name" value="SH3 Domains"/>
    <property type="match status" value="1"/>
</dbReference>
<dbReference type="InterPro" id="IPR000909">
    <property type="entry name" value="PLipase_C_PInositol-sp_X_dom"/>
</dbReference>
<dbReference type="InterPro" id="IPR001192">
    <property type="entry name" value="PI-PLC_fam"/>
</dbReference>
<evidence type="ECO:0000256" key="4">
    <source>
        <dbReference type="ARBA" id="ARBA00022737"/>
    </source>
</evidence>
<evidence type="ECO:0000259" key="15">
    <source>
        <dbReference type="PROSITE" id="PS50002"/>
    </source>
</evidence>
<dbReference type="Pfam" id="PF23329">
    <property type="entry name" value="EF_HAND_1_PLCG"/>
    <property type="match status" value="1"/>
</dbReference>
<evidence type="ECO:0000259" key="16">
    <source>
        <dbReference type="PROSITE" id="PS50004"/>
    </source>
</evidence>
<dbReference type="FunFam" id="3.30.505.10:FF:000011">
    <property type="entry name" value="1-phosphatidylinositol 4,5-bisphosphate phosphodiesterase gamma"/>
    <property type="match status" value="1"/>
</dbReference>
<dbReference type="PANTHER" id="PTHR10336:SF159">
    <property type="entry name" value="1-PHOSPHATIDYLINOSITOL 4,5-BISPHOSPHATE PHOSPHODIESTERASE GAMMA"/>
    <property type="match status" value="1"/>
</dbReference>
<keyword evidence="6" id="KW-0106">Calcium</keyword>
<dbReference type="PROSITE" id="PS50008">
    <property type="entry name" value="PIPLC_Y_DOMAIN"/>
    <property type="match status" value="1"/>
</dbReference>
<evidence type="ECO:0000259" key="14">
    <source>
        <dbReference type="PROSITE" id="PS50001"/>
    </source>
</evidence>
<dbReference type="GO" id="GO:0004435">
    <property type="term" value="F:phosphatidylinositol-4,5-bisphosphate phospholipase C activity"/>
    <property type="evidence" value="ECO:0007669"/>
    <property type="project" value="UniProtKB-EC"/>
</dbReference>
<dbReference type="Pfam" id="PF00387">
    <property type="entry name" value="PI-PLC-Y"/>
    <property type="match status" value="1"/>
</dbReference>
<dbReference type="SMART" id="SM00239">
    <property type="entry name" value="C2"/>
    <property type="match status" value="1"/>
</dbReference>
<evidence type="ECO:0000256" key="2">
    <source>
        <dbReference type="ARBA" id="ARBA00012368"/>
    </source>
</evidence>
<dbReference type="Gene3D" id="2.60.40.150">
    <property type="entry name" value="C2 domain"/>
    <property type="match status" value="1"/>
</dbReference>
<dbReference type="GO" id="GO:0010634">
    <property type="term" value="P:positive regulation of epithelial cell migration"/>
    <property type="evidence" value="ECO:0007669"/>
    <property type="project" value="TreeGrafter"/>
</dbReference>
<dbReference type="Pfam" id="PF00388">
    <property type="entry name" value="PI-PLC-X"/>
    <property type="match status" value="1"/>
</dbReference>
<dbReference type="InterPro" id="IPR000008">
    <property type="entry name" value="C2_dom"/>
</dbReference>
<evidence type="ECO:0000256" key="3">
    <source>
        <dbReference type="ARBA" id="ARBA00022443"/>
    </source>
</evidence>
<evidence type="ECO:0000313" key="19">
    <source>
        <dbReference type="Proteomes" id="UP000276776"/>
    </source>
</evidence>
<keyword evidence="5 13" id="KW-0378">Hydrolase</keyword>
<dbReference type="SUPFAM" id="SSF49562">
    <property type="entry name" value="C2 domain (Calcium/lipid-binding domain, CaLB)"/>
    <property type="match status" value="1"/>
</dbReference>
<gene>
    <name evidence="18" type="ORF">TCLT_LOCUS6516</name>
</gene>
<dbReference type="PROSITE" id="PS50004">
    <property type="entry name" value="C2"/>
    <property type="match status" value="1"/>
</dbReference>
<feature type="domain" description="PI-PLC Y-box" evidence="17">
    <location>
        <begin position="971"/>
        <end position="1081"/>
    </location>
</feature>
<dbReference type="STRING" id="103827.A0A0N5D124"/>
<reference evidence="20" key="1">
    <citation type="submission" date="2017-02" db="UniProtKB">
        <authorList>
            <consortium name="WormBaseParasite"/>
        </authorList>
    </citation>
    <scope>IDENTIFICATION</scope>
</reference>
<feature type="domain" description="SH2" evidence="14">
    <location>
        <begin position="701"/>
        <end position="790"/>
    </location>
</feature>
<dbReference type="InterPro" id="IPR035024">
    <property type="entry name" value="PLC-gamma_N-SH2"/>
</dbReference>
<dbReference type="InterPro" id="IPR001711">
    <property type="entry name" value="PLipase_C_Pinositol-sp_Y"/>
</dbReference>
<evidence type="ECO:0000256" key="11">
    <source>
        <dbReference type="PROSITE-ProRule" id="PRU00191"/>
    </source>
</evidence>
<dbReference type="InterPro" id="IPR056586">
    <property type="entry name" value="EF-hand_PLCG1"/>
</dbReference>
<dbReference type="PANTHER" id="PTHR10336">
    <property type="entry name" value="PHOSPHOINOSITIDE-SPECIFIC PHOSPHOLIPASE C FAMILY PROTEIN"/>
    <property type="match status" value="1"/>
</dbReference>
<evidence type="ECO:0000256" key="8">
    <source>
        <dbReference type="ARBA" id="ARBA00022999"/>
    </source>
</evidence>
<dbReference type="GO" id="GO:0046488">
    <property type="term" value="P:phosphatidylinositol metabolic process"/>
    <property type="evidence" value="ECO:0007669"/>
    <property type="project" value="TreeGrafter"/>
</dbReference>